<feature type="chain" id="PRO_5043830992" description="Sema domain-containing protein" evidence="4">
    <location>
        <begin position="19"/>
        <end position="619"/>
    </location>
</feature>
<keyword evidence="4" id="KW-0732">Signal</keyword>
<dbReference type="InterPro" id="IPR013783">
    <property type="entry name" value="Ig-like_fold"/>
</dbReference>
<dbReference type="Gene3D" id="2.60.40.10">
    <property type="entry name" value="Immunoglobulins"/>
    <property type="match status" value="1"/>
</dbReference>
<evidence type="ECO:0000313" key="6">
    <source>
        <dbReference type="EMBL" id="DBA31598.1"/>
    </source>
</evidence>
<dbReference type="EMBL" id="DYDO01000002">
    <property type="protein sequence ID" value="DBA31598.1"/>
    <property type="molecule type" value="Genomic_DNA"/>
</dbReference>
<reference evidence="6" key="1">
    <citation type="thesis" date="2020" institute="ProQuest LLC" country="789 East Eisenhower Parkway, Ann Arbor, MI, USA">
        <title>Comparative Genomics and Chromosome Evolution.</title>
        <authorList>
            <person name="Mudd A.B."/>
        </authorList>
    </citation>
    <scope>NUCLEOTIDE SEQUENCE</scope>
    <source>
        <strain evidence="6">1538</strain>
        <tissue evidence="6">Blood</tissue>
    </source>
</reference>
<evidence type="ECO:0000259" key="5">
    <source>
        <dbReference type="PROSITE" id="PS51004"/>
    </source>
</evidence>
<evidence type="ECO:0000256" key="3">
    <source>
        <dbReference type="PROSITE-ProRule" id="PRU00352"/>
    </source>
</evidence>
<organism evidence="6 7">
    <name type="scientific">Pyxicephalus adspersus</name>
    <name type="common">African bullfrog</name>
    <dbReference type="NCBI Taxonomy" id="30357"/>
    <lineage>
        <taxon>Eukaryota</taxon>
        <taxon>Metazoa</taxon>
        <taxon>Chordata</taxon>
        <taxon>Craniata</taxon>
        <taxon>Vertebrata</taxon>
        <taxon>Euteleostomi</taxon>
        <taxon>Amphibia</taxon>
        <taxon>Batrachia</taxon>
        <taxon>Anura</taxon>
        <taxon>Neobatrachia</taxon>
        <taxon>Ranoidea</taxon>
        <taxon>Pyxicephalidae</taxon>
        <taxon>Pyxicephalinae</taxon>
        <taxon>Pyxicephalus</taxon>
    </lineage>
</organism>
<dbReference type="GO" id="GO:0009897">
    <property type="term" value="C:external side of plasma membrane"/>
    <property type="evidence" value="ECO:0007669"/>
    <property type="project" value="TreeGrafter"/>
</dbReference>
<dbReference type="GO" id="GO:0071526">
    <property type="term" value="P:semaphorin-plexin signaling pathway"/>
    <property type="evidence" value="ECO:0007669"/>
    <property type="project" value="TreeGrafter"/>
</dbReference>
<dbReference type="InterPro" id="IPR001627">
    <property type="entry name" value="Semap_dom"/>
</dbReference>
<dbReference type="InterPro" id="IPR015943">
    <property type="entry name" value="WD40/YVTN_repeat-like_dom_sf"/>
</dbReference>
<dbReference type="GO" id="GO:0007229">
    <property type="term" value="P:integrin-mediated signaling pathway"/>
    <property type="evidence" value="ECO:0007669"/>
    <property type="project" value="TreeGrafter"/>
</dbReference>
<dbReference type="InterPro" id="IPR036352">
    <property type="entry name" value="Semap_dom_sf"/>
</dbReference>
<dbReference type="GO" id="GO:0007411">
    <property type="term" value="P:axon guidance"/>
    <property type="evidence" value="ECO:0007669"/>
    <property type="project" value="TreeGrafter"/>
</dbReference>
<dbReference type="Pfam" id="PF01403">
    <property type="entry name" value="Sema"/>
    <property type="match status" value="1"/>
</dbReference>
<gene>
    <name evidence="6" type="ORF">GDO54_007408</name>
</gene>
<dbReference type="GO" id="GO:0050727">
    <property type="term" value="P:regulation of inflammatory response"/>
    <property type="evidence" value="ECO:0007669"/>
    <property type="project" value="TreeGrafter"/>
</dbReference>
<evidence type="ECO:0000256" key="4">
    <source>
        <dbReference type="SAM" id="SignalP"/>
    </source>
</evidence>
<dbReference type="GO" id="GO:0045499">
    <property type="term" value="F:chemorepellent activity"/>
    <property type="evidence" value="ECO:0007669"/>
    <property type="project" value="TreeGrafter"/>
</dbReference>
<comment type="similarity">
    <text evidence="1">Belongs to the semaphorin family.</text>
</comment>
<dbReference type="GO" id="GO:0005178">
    <property type="term" value="F:integrin binding"/>
    <property type="evidence" value="ECO:0007669"/>
    <property type="project" value="TreeGrafter"/>
</dbReference>
<dbReference type="PANTHER" id="PTHR11036:SF80">
    <property type="entry name" value="SEMAPHORIN-7A"/>
    <property type="match status" value="1"/>
</dbReference>
<dbReference type="GO" id="GO:0001755">
    <property type="term" value="P:neural crest cell migration"/>
    <property type="evidence" value="ECO:0007669"/>
    <property type="project" value="TreeGrafter"/>
</dbReference>
<dbReference type="AlphaFoldDB" id="A0AAV3B8E9"/>
<evidence type="ECO:0000256" key="1">
    <source>
        <dbReference type="ARBA" id="ARBA00009492"/>
    </source>
</evidence>
<dbReference type="Proteomes" id="UP001181693">
    <property type="component" value="Unassembled WGS sequence"/>
</dbReference>
<dbReference type="SUPFAM" id="SSF101912">
    <property type="entry name" value="Sema domain"/>
    <property type="match status" value="1"/>
</dbReference>
<name>A0AAV3B8E9_PYXAD</name>
<dbReference type="GO" id="GO:0030215">
    <property type="term" value="F:semaphorin receptor binding"/>
    <property type="evidence" value="ECO:0007669"/>
    <property type="project" value="InterPro"/>
</dbReference>
<dbReference type="PROSITE" id="PS51004">
    <property type="entry name" value="SEMA"/>
    <property type="match status" value="1"/>
</dbReference>
<dbReference type="PANTHER" id="PTHR11036">
    <property type="entry name" value="SEMAPHORIN"/>
    <property type="match status" value="1"/>
</dbReference>
<feature type="domain" description="Sema" evidence="5">
    <location>
        <begin position="27"/>
        <end position="447"/>
    </location>
</feature>
<sequence>MNMYSFLCLVLYFYPSYTDENIRMIPRLTLLNPGHWSFSLPEEQPYAMFYLDTPKSLYIGGEEVLYHYDFETMKNYSMNAENRNCRGKPYCKNFLTFMTRLDGDLMVCGTNAYNPSCWKMVDENWEKVTGQSWAEQLSPPFPGCNYKILNTGNEVYSTIPRQSNNAASTRRATLRKIYGKEPMRYTGGNLLKKPVFVESLVVEGEQKTESRIYLFFMDDNSERRTTDQRVPMIARMCKEEMGSEKPDDRNMFSTALKSRLICGNQEGQYYHFLEDIYFLQSQNLVYGLFSNAWNHSAVCTYRIEDIEIVFNTSNLFESSKKDLRIRPGKCLLERTPQETAEEAANHPELVDWVWPSGNRTVFQTFDYYRKLVVDEVTAVNNEIYRVIVVATDKGTLHKIVQEQELENGARNVLEIHPFSKARKILYLKLEQHILYVGTAHEGSRIPLDDCRAYNKSKSDCIIGEAPIDPYCAWCGRCRSSLNIRVHVLQNSTQEAFCEQGNEVSKVQRHVSRPNKFLNEYNEPPPSVYLLTCPAESKQATYWWVYGDNQKEQCTPHNGTCNLFFQDIKPGEYKCIEEEFTGERVVSRFEFKVGNSSSRLQFGWLLALSLLVLYLHCKQL</sequence>
<dbReference type="InterPro" id="IPR027231">
    <property type="entry name" value="Semaphorin"/>
</dbReference>
<feature type="signal peptide" evidence="4">
    <location>
        <begin position="1"/>
        <end position="18"/>
    </location>
</feature>
<dbReference type="Gene3D" id="2.130.10.10">
    <property type="entry name" value="YVTN repeat-like/Quinoprotein amine dehydrogenase"/>
    <property type="match status" value="1"/>
</dbReference>
<evidence type="ECO:0000256" key="2">
    <source>
        <dbReference type="ARBA" id="ARBA00023180"/>
    </source>
</evidence>
<dbReference type="SMART" id="SM00630">
    <property type="entry name" value="Sema"/>
    <property type="match status" value="1"/>
</dbReference>
<comment type="caution">
    <text evidence="3">Lacks conserved residue(s) required for the propagation of feature annotation.</text>
</comment>
<evidence type="ECO:0000313" key="7">
    <source>
        <dbReference type="Proteomes" id="UP001181693"/>
    </source>
</evidence>
<accession>A0AAV3B8E9</accession>
<protein>
    <recommendedName>
        <fullName evidence="5">Sema domain-containing protein</fullName>
    </recommendedName>
</protein>
<comment type="caution">
    <text evidence="6">The sequence shown here is derived from an EMBL/GenBank/DDBJ whole genome shotgun (WGS) entry which is preliminary data.</text>
</comment>
<keyword evidence="2" id="KW-0325">Glycoprotein</keyword>
<dbReference type="GO" id="GO:0030335">
    <property type="term" value="P:positive regulation of cell migration"/>
    <property type="evidence" value="ECO:0007669"/>
    <property type="project" value="TreeGrafter"/>
</dbReference>
<keyword evidence="7" id="KW-1185">Reference proteome</keyword>
<proteinExistence type="inferred from homology"/>